<dbReference type="Gene3D" id="1.10.630.10">
    <property type="entry name" value="Cytochrome P450"/>
    <property type="match status" value="1"/>
</dbReference>
<evidence type="ECO:0000313" key="9">
    <source>
        <dbReference type="EMBL" id="GLF97022.1"/>
    </source>
</evidence>
<dbReference type="RefSeq" id="WP_323449026.1">
    <property type="nucleotide sequence ID" value="NZ_BSBI01000009.1"/>
</dbReference>
<evidence type="ECO:0000256" key="5">
    <source>
        <dbReference type="ARBA" id="ARBA00023004"/>
    </source>
</evidence>
<organism evidence="9 10">
    <name type="scientific">Streptomyces yaizuensis</name>
    <dbReference type="NCBI Taxonomy" id="2989713"/>
    <lineage>
        <taxon>Bacteria</taxon>
        <taxon>Bacillati</taxon>
        <taxon>Actinomycetota</taxon>
        <taxon>Actinomycetes</taxon>
        <taxon>Kitasatosporales</taxon>
        <taxon>Streptomycetaceae</taxon>
        <taxon>Streptomyces</taxon>
    </lineage>
</organism>
<keyword evidence="3 7" id="KW-0479">Metal-binding</keyword>
<dbReference type="SUPFAM" id="SSF48264">
    <property type="entry name" value="Cytochrome P450"/>
    <property type="match status" value="1"/>
</dbReference>
<dbReference type="InterPro" id="IPR017972">
    <property type="entry name" value="Cyt_P450_CS"/>
</dbReference>
<dbReference type="InterPro" id="IPR002401">
    <property type="entry name" value="Cyt_P450_E_grp-I"/>
</dbReference>
<accession>A0ABQ5P344</accession>
<dbReference type="EMBL" id="BSBI01000009">
    <property type="protein sequence ID" value="GLF97022.1"/>
    <property type="molecule type" value="Genomic_DNA"/>
</dbReference>
<evidence type="ECO:0000256" key="3">
    <source>
        <dbReference type="ARBA" id="ARBA00022723"/>
    </source>
</evidence>
<proteinExistence type="inferred from homology"/>
<dbReference type="Proteomes" id="UP001291653">
    <property type="component" value="Unassembled WGS sequence"/>
</dbReference>
<dbReference type="PRINTS" id="PR00385">
    <property type="entry name" value="P450"/>
</dbReference>
<dbReference type="PANTHER" id="PTHR24291:SF50">
    <property type="entry name" value="BIFUNCTIONAL ALBAFLAVENONE MONOOXYGENASE_TERPENE SYNTHASE"/>
    <property type="match status" value="1"/>
</dbReference>
<keyword evidence="6 7" id="KW-0503">Monooxygenase</keyword>
<keyword evidence="10" id="KW-1185">Reference proteome</keyword>
<evidence type="ECO:0000256" key="8">
    <source>
        <dbReference type="SAM" id="MobiDB-lite"/>
    </source>
</evidence>
<keyword evidence="5 7" id="KW-0408">Iron</keyword>
<dbReference type="InterPro" id="IPR050196">
    <property type="entry name" value="Cytochrome_P450_Monoox"/>
</dbReference>
<keyword evidence="2 7" id="KW-0349">Heme</keyword>
<evidence type="ECO:0000256" key="7">
    <source>
        <dbReference type="RuleBase" id="RU000461"/>
    </source>
</evidence>
<name>A0ABQ5P344_9ACTN</name>
<evidence type="ECO:0000256" key="1">
    <source>
        <dbReference type="ARBA" id="ARBA00010617"/>
    </source>
</evidence>
<comment type="similarity">
    <text evidence="1 7">Belongs to the cytochrome P450 family.</text>
</comment>
<reference evidence="9 10" key="1">
    <citation type="submission" date="2022-10" db="EMBL/GenBank/DDBJ databases">
        <title>Draft genome sequence of Streptomyces sp. YSPA8.</title>
        <authorList>
            <person name="Moriuchi R."/>
            <person name="Dohra H."/>
            <person name="Yamamura H."/>
            <person name="Kodani S."/>
        </authorList>
    </citation>
    <scope>NUCLEOTIDE SEQUENCE [LARGE SCALE GENOMIC DNA]</scope>
    <source>
        <strain evidence="9 10">YSPA8</strain>
    </source>
</reference>
<dbReference type="PANTHER" id="PTHR24291">
    <property type="entry name" value="CYTOCHROME P450 FAMILY 4"/>
    <property type="match status" value="1"/>
</dbReference>
<evidence type="ECO:0000256" key="4">
    <source>
        <dbReference type="ARBA" id="ARBA00023002"/>
    </source>
</evidence>
<keyword evidence="4 7" id="KW-0560">Oxidoreductase</keyword>
<dbReference type="PROSITE" id="PS00086">
    <property type="entry name" value="CYTOCHROME_P450"/>
    <property type="match status" value="1"/>
</dbReference>
<comment type="caution">
    <text evidence="9">The sequence shown here is derived from an EMBL/GenBank/DDBJ whole genome shotgun (WGS) entry which is preliminary data.</text>
</comment>
<dbReference type="PRINTS" id="PR00463">
    <property type="entry name" value="EP450I"/>
</dbReference>
<protein>
    <submittedName>
        <fullName evidence="9">Cytochrome P450</fullName>
    </submittedName>
</protein>
<evidence type="ECO:0000313" key="10">
    <source>
        <dbReference type="Proteomes" id="UP001291653"/>
    </source>
</evidence>
<sequence length="451" mass="49561">MPPTTTGRPVPGALPLFGHVLRLARNPTAFLASLPGHGDLAELRLGPVRAYVVCDPGLAHRALFDVRTFDKGGPFYGAARQEAGNAIITCRNAEHAEHRELVWPAFHRSRMPGYATVMAQHIRTACGSWHDGQVIDLIPQTGALAAAVTAKVMFAHRSDDMITEVIGCFDTLLSGLFRRMTLPAPLLHRLPTPGNRRHERARHRLHRIIDGLVDAHPGTDQGDLLSTLLDARTGRGRALTPDQLRDQVLNVFIAGTDTTASTLAWALHLVAAHPHVQQQLQTEVDTVLSGRPAGYDDIPRLPVTGRILTETLRLYPSAWLLTRTATRDTDLAGHHLPAGSTLILSPYVIHHRADLYPDPERFDPDRWLTPARQRTARGEYIPFGVGPRQCIGRLFGTTAATLALATIAARWHLRPATATPVRPLPRATMSARTMPVRLQRRTAPHDPSRPS</sequence>
<dbReference type="InterPro" id="IPR001128">
    <property type="entry name" value="Cyt_P450"/>
</dbReference>
<gene>
    <name evidence="9" type="ORF">SYYSPA8_22015</name>
</gene>
<evidence type="ECO:0000256" key="2">
    <source>
        <dbReference type="ARBA" id="ARBA00022617"/>
    </source>
</evidence>
<dbReference type="InterPro" id="IPR036396">
    <property type="entry name" value="Cyt_P450_sf"/>
</dbReference>
<feature type="region of interest" description="Disordered" evidence="8">
    <location>
        <begin position="430"/>
        <end position="451"/>
    </location>
</feature>
<evidence type="ECO:0000256" key="6">
    <source>
        <dbReference type="ARBA" id="ARBA00023033"/>
    </source>
</evidence>
<dbReference type="Pfam" id="PF00067">
    <property type="entry name" value="p450"/>
    <property type="match status" value="1"/>
</dbReference>